<name>A0A8K0UPF0_9AGAR</name>
<dbReference type="AlphaFoldDB" id="A0A8K0UPF0"/>
<dbReference type="EMBL" id="JAEVFJ010000018">
    <property type="protein sequence ID" value="KAH8099883.1"/>
    <property type="molecule type" value="Genomic_DNA"/>
</dbReference>
<comment type="caution">
    <text evidence="1">The sequence shown here is derived from an EMBL/GenBank/DDBJ whole genome shotgun (WGS) entry which is preliminary data.</text>
</comment>
<reference evidence="1" key="1">
    <citation type="journal article" date="2021" name="New Phytol.">
        <title>Evolutionary innovations through gain and loss of genes in the ectomycorrhizal Boletales.</title>
        <authorList>
            <person name="Wu G."/>
            <person name="Miyauchi S."/>
            <person name="Morin E."/>
            <person name="Kuo A."/>
            <person name="Drula E."/>
            <person name="Varga T."/>
            <person name="Kohler A."/>
            <person name="Feng B."/>
            <person name="Cao Y."/>
            <person name="Lipzen A."/>
            <person name="Daum C."/>
            <person name="Hundley H."/>
            <person name="Pangilinan J."/>
            <person name="Johnson J."/>
            <person name="Barry K."/>
            <person name="LaButti K."/>
            <person name="Ng V."/>
            <person name="Ahrendt S."/>
            <person name="Min B."/>
            <person name="Choi I.G."/>
            <person name="Park H."/>
            <person name="Plett J.M."/>
            <person name="Magnuson J."/>
            <person name="Spatafora J.W."/>
            <person name="Nagy L.G."/>
            <person name="Henrissat B."/>
            <person name="Grigoriev I.V."/>
            <person name="Yang Z.L."/>
            <person name="Xu J."/>
            <person name="Martin F.M."/>
        </authorList>
    </citation>
    <scope>NUCLEOTIDE SEQUENCE</scope>
    <source>
        <strain evidence="1">KKN 215</strain>
    </source>
</reference>
<accession>A0A8K0UPF0</accession>
<evidence type="ECO:0000313" key="2">
    <source>
        <dbReference type="Proteomes" id="UP000813824"/>
    </source>
</evidence>
<feature type="non-terminal residue" evidence="1">
    <location>
        <position position="144"/>
    </location>
</feature>
<protein>
    <submittedName>
        <fullName evidence="1">Uncharacterized protein</fullName>
    </submittedName>
</protein>
<gene>
    <name evidence="1" type="ORF">BXZ70DRAFT_872038</name>
</gene>
<dbReference type="PANTHER" id="PTHR48471">
    <property type="entry name" value="DDE TNP4 DOMAIN-CONTAINING PROTEIN"/>
    <property type="match status" value="1"/>
</dbReference>
<proteinExistence type="predicted"/>
<dbReference type="Proteomes" id="UP000813824">
    <property type="component" value="Unassembled WGS sequence"/>
</dbReference>
<keyword evidence="2" id="KW-1185">Reference proteome</keyword>
<dbReference type="PANTHER" id="PTHR48471:SF1">
    <property type="entry name" value="DDE TNP4 DOMAIN-CONTAINING PROTEIN"/>
    <property type="match status" value="1"/>
</dbReference>
<evidence type="ECO:0000313" key="1">
    <source>
        <dbReference type="EMBL" id="KAH8099883.1"/>
    </source>
</evidence>
<dbReference type="OrthoDB" id="78198at2759"/>
<feature type="non-terminal residue" evidence="1">
    <location>
        <position position="1"/>
    </location>
</feature>
<sequence length="144" mass="16386">RRRRLYLRRAELLPNPRAETPWQVLRGIRSDRAYITTMGVDVATFDYLLESGFANAWSHQTIPLTDANPHGQPRVGGRSLDAIGALGLYLHHLNSCMTDTSLQEIFALIPSMVSRYLKFSRNALLSVLRSILEAAIRFPRENHK</sequence>
<organism evidence="1 2">
    <name type="scientific">Cristinia sonorae</name>
    <dbReference type="NCBI Taxonomy" id="1940300"/>
    <lineage>
        <taxon>Eukaryota</taxon>
        <taxon>Fungi</taxon>
        <taxon>Dikarya</taxon>
        <taxon>Basidiomycota</taxon>
        <taxon>Agaricomycotina</taxon>
        <taxon>Agaricomycetes</taxon>
        <taxon>Agaricomycetidae</taxon>
        <taxon>Agaricales</taxon>
        <taxon>Pleurotineae</taxon>
        <taxon>Stephanosporaceae</taxon>
        <taxon>Cristinia</taxon>
    </lineage>
</organism>